<comment type="caution">
    <text evidence="3">The sequence shown here is derived from an EMBL/GenBank/DDBJ whole genome shotgun (WGS) entry which is preliminary data.</text>
</comment>
<name>A0A6A8AJF8_9HYPH</name>
<feature type="signal peptide" evidence="1">
    <location>
        <begin position="1"/>
        <end position="27"/>
    </location>
</feature>
<evidence type="ECO:0000256" key="1">
    <source>
        <dbReference type="SAM" id="SignalP"/>
    </source>
</evidence>
<dbReference type="Proteomes" id="UP000435138">
    <property type="component" value="Unassembled WGS sequence"/>
</dbReference>
<keyword evidence="1" id="KW-0732">Signal</keyword>
<dbReference type="AlphaFoldDB" id="A0A6A8AJF8"/>
<dbReference type="InterPro" id="IPR021255">
    <property type="entry name" value="DUF2807"/>
</dbReference>
<reference evidence="3 4" key="1">
    <citation type="submission" date="2019-11" db="EMBL/GenBank/DDBJ databases">
        <title>Genome analysis of Rhizobacterium cereale a novel genus and species isolated from maize roots in North Spain.</title>
        <authorList>
            <person name="Menendez E."/>
            <person name="Flores-Felix J.D."/>
            <person name="Ramirez-Bahena M.-H."/>
            <person name="Igual J.M."/>
            <person name="Garcia-Fraile P."/>
            <person name="Peix A."/>
            <person name="Velazquez E."/>
        </authorList>
    </citation>
    <scope>NUCLEOTIDE SEQUENCE [LARGE SCALE GENOMIC DNA]</scope>
    <source>
        <strain evidence="3 4">RZME27</strain>
    </source>
</reference>
<evidence type="ECO:0000259" key="2">
    <source>
        <dbReference type="Pfam" id="PF10988"/>
    </source>
</evidence>
<protein>
    <submittedName>
        <fullName evidence="3">DUF2807 domain-containing protein</fullName>
    </submittedName>
</protein>
<evidence type="ECO:0000313" key="3">
    <source>
        <dbReference type="EMBL" id="MQY50018.1"/>
    </source>
</evidence>
<dbReference type="Gene3D" id="2.160.20.120">
    <property type="match status" value="1"/>
</dbReference>
<feature type="chain" id="PRO_5025561725" evidence="1">
    <location>
        <begin position="28"/>
        <end position="235"/>
    </location>
</feature>
<accession>A0A6A8AJF8</accession>
<feature type="domain" description="Putative auto-transporter adhesin head GIN" evidence="2">
    <location>
        <begin position="72"/>
        <end position="216"/>
    </location>
</feature>
<gene>
    <name evidence="3" type="ORF">GAO09_28725</name>
</gene>
<keyword evidence="4" id="KW-1185">Reference proteome</keyword>
<dbReference type="EMBL" id="WIXI01000051">
    <property type="protein sequence ID" value="MQY50018.1"/>
    <property type="molecule type" value="Genomic_DNA"/>
</dbReference>
<dbReference type="Pfam" id="PF10988">
    <property type="entry name" value="DUF2807"/>
    <property type="match status" value="1"/>
</dbReference>
<dbReference type="RefSeq" id="WP_153360265.1">
    <property type="nucleotide sequence ID" value="NZ_JAYKOO010000004.1"/>
</dbReference>
<proteinExistence type="predicted"/>
<organism evidence="3 4">
    <name type="scientific">Endobacterium cereale</name>
    <dbReference type="NCBI Taxonomy" id="2663029"/>
    <lineage>
        <taxon>Bacteria</taxon>
        <taxon>Pseudomonadati</taxon>
        <taxon>Pseudomonadota</taxon>
        <taxon>Alphaproteobacteria</taxon>
        <taxon>Hyphomicrobiales</taxon>
        <taxon>Rhizobiaceae</taxon>
        <taxon>Endobacterium</taxon>
    </lineage>
</organism>
<sequence length="235" mass="24346">MTRKLALVATAGLVGAAAFLSLGFALAGSNWHDAARLWIADKSTCGQNASGRDRVTLPLTSAESFIIRMPASVHFQPGGEPQAIISGDAAVLDHIRIDGGELSLDCDPGWFSPRVDVRLSGPSVARWEVHGSGDLVLSQVDQPRLDMVMKGSGSATATGKADVVDVTIAGSGNVSFEKLVAQLVQVEVHGSGDANLMAQAEADVFIAGSGDVEVIGPAVMRRSVVKGSGNISQTR</sequence>
<evidence type="ECO:0000313" key="4">
    <source>
        <dbReference type="Proteomes" id="UP000435138"/>
    </source>
</evidence>